<dbReference type="GO" id="GO:0051256">
    <property type="term" value="P:mitotic spindle midzone assembly"/>
    <property type="evidence" value="ECO:0007669"/>
    <property type="project" value="TreeGrafter"/>
</dbReference>
<feature type="region of interest" description="Disordered" evidence="2">
    <location>
        <begin position="586"/>
        <end position="637"/>
    </location>
</feature>
<dbReference type="AlphaFoldDB" id="A0AA40FZZ1"/>
<dbReference type="GO" id="GO:1990023">
    <property type="term" value="C:mitotic spindle midzone"/>
    <property type="evidence" value="ECO:0007669"/>
    <property type="project" value="TreeGrafter"/>
</dbReference>
<evidence type="ECO:0000256" key="2">
    <source>
        <dbReference type="SAM" id="MobiDB-lite"/>
    </source>
</evidence>
<proteinExistence type="predicted"/>
<evidence type="ECO:0000256" key="1">
    <source>
        <dbReference type="SAM" id="Coils"/>
    </source>
</evidence>
<dbReference type="InterPro" id="IPR007145">
    <property type="entry name" value="MAP65_Ase1_PRC1"/>
</dbReference>
<comment type="caution">
    <text evidence="3">The sequence shown here is derived from an EMBL/GenBank/DDBJ whole genome shotgun (WGS) entry which is preliminary data.</text>
</comment>
<feature type="region of interest" description="Disordered" evidence="2">
    <location>
        <begin position="499"/>
        <end position="532"/>
    </location>
</feature>
<feature type="coiled-coil region" evidence="1">
    <location>
        <begin position="218"/>
        <end position="245"/>
    </location>
</feature>
<organism evidence="3 4">
    <name type="scientific">Melipona bicolor</name>
    <dbReference type="NCBI Taxonomy" id="60889"/>
    <lineage>
        <taxon>Eukaryota</taxon>
        <taxon>Metazoa</taxon>
        <taxon>Ecdysozoa</taxon>
        <taxon>Arthropoda</taxon>
        <taxon>Hexapoda</taxon>
        <taxon>Insecta</taxon>
        <taxon>Pterygota</taxon>
        <taxon>Neoptera</taxon>
        <taxon>Endopterygota</taxon>
        <taxon>Hymenoptera</taxon>
        <taxon>Apocrita</taxon>
        <taxon>Aculeata</taxon>
        <taxon>Apoidea</taxon>
        <taxon>Anthophila</taxon>
        <taxon>Apidae</taxon>
        <taxon>Melipona</taxon>
    </lineage>
</organism>
<keyword evidence="1" id="KW-0175">Coiled coil</keyword>
<evidence type="ECO:0000313" key="4">
    <source>
        <dbReference type="Proteomes" id="UP001177670"/>
    </source>
</evidence>
<sequence>MADITEWEPYIQKTVVKLRNTLSKLNEVWKEIGFNHETRSVYCEQAFEHINDLLNDMVSESDSKKEMLLINIRDLIEQIGVLTKELEIDVGTAGYEELPLKEVEQVLRADLHKLQYCKEQRITHLKELLAKERSLCKVLGTQPINIIEEKVPSEEELNSFKLYLEKQEDEKTRLEAVFKEQRRAIIRIIDDLGAPSLSNFEQLVYKDSENFILNSSNMNKLRELRDELKCKVDTAKEHVENLKQELINIWKYLDEPEHICQSFLNNYVGYSAATIDALTIELERCKGKRKQNIAKYVSEVRSQLVMLWDLCKFSEQERKKFIHFASNTYTEDLLTLHELEVKRVQEFYDSNKAIFELFQERKNLWTKMKELLQRANHPDRFYNRGGQLLMEEKERKTIQKKLPKIEEELRNLVKEYESTHGETFTINGIAVEELLKESWEHLNEEKEFIKRARKEGKDKSMKKTPLSTSKKVVLSASKKITGALGTRRHTPVNYSKRKLLFSPSPNTSAKRRNVSIGANGSKTKRNKKIPKRVLLLKNDAKQESSTLENSTATDTTYNQFKEHLEDRKELRSSLISEQLLANVTKSKLKTPVRTPAKPLRKNLPLAKKPATPKLSQSQSQSQLHKSPRSPRIAQSTKLATVSTPLPIIF</sequence>
<dbReference type="Gene3D" id="1.20.58.1520">
    <property type="match status" value="1"/>
</dbReference>
<protein>
    <recommendedName>
        <fullName evidence="5">Protein regulator of cytokinesis 1</fullName>
    </recommendedName>
</protein>
<dbReference type="Pfam" id="PF03999">
    <property type="entry name" value="MAP65_ASE1"/>
    <property type="match status" value="1"/>
</dbReference>
<feature type="coiled-coil region" evidence="1">
    <location>
        <begin position="388"/>
        <end position="415"/>
    </location>
</feature>
<keyword evidence="4" id="KW-1185">Reference proteome</keyword>
<name>A0AA40FZZ1_9HYME</name>
<feature type="compositionally biased region" description="Basic residues" evidence="2">
    <location>
        <begin position="522"/>
        <end position="531"/>
    </location>
</feature>
<dbReference type="EMBL" id="JAHYIQ010000010">
    <property type="protein sequence ID" value="KAK1128437.1"/>
    <property type="molecule type" value="Genomic_DNA"/>
</dbReference>
<dbReference type="GO" id="GO:0008017">
    <property type="term" value="F:microtubule binding"/>
    <property type="evidence" value="ECO:0007669"/>
    <property type="project" value="InterPro"/>
</dbReference>
<evidence type="ECO:0000313" key="3">
    <source>
        <dbReference type="EMBL" id="KAK1128437.1"/>
    </source>
</evidence>
<dbReference type="Proteomes" id="UP001177670">
    <property type="component" value="Unassembled WGS sequence"/>
</dbReference>
<dbReference type="PANTHER" id="PTHR19321">
    <property type="entry name" value="PROTEIN REGULATOR OF CYTOKINESIS 1 PRC1-RELATED"/>
    <property type="match status" value="1"/>
</dbReference>
<reference evidence="3" key="1">
    <citation type="submission" date="2021-10" db="EMBL/GenBank/DDBJ databases">
        <title>Melipona bicolor Genome sequencing and assembly.</title>
        <authorList>
            <person name="Araujo N.S."/>
            <person name="Arias M.C."/>
        </authorList>
    </citation>
    <scope>NUCLEOTIDE SEQUENCE</scope>
    <source>
        <strain evidence="3">USP_2M_L1-L4_2017</strain>
        <tissue evidence="3">Whole body</tissue>
    </source>
</reference>
<dbReference type="GO" id="GO:0005737">
    <property type="term" value="C:cytoplasm"/>
    <property type="evidence" value="ECO:0007669"/>
    <property type="project" value="TreeGrafter"/>
</dbReference>
<evidence type="ECO:0008006" key="5">
    <source>
        <dbReference type="Google" id="ProtNLM"/>
    </source>
</evidence>
<gene>
    <name evidence="3" type="ORF">K0M31_002901</name>
</gene>
<accession>A0AA40FZZ1</accession>
<dbReference type="PANTHER" id="PTHR19321:SF41">
    <property type="entry name" value="FASCETTO-RELATED"/>
    <property type="match status" value="1"/>
</dbReference>